<evidence type="ECO:0000259" key="13">
    <source>
        <dbReference type="PROSITE" id="PS51123"/>
    </source>
</evidence>
<dbReference type="RefSeq" id="WP_138151371.1">
    <property type="nucleotide sequence ID" value="NZ_VANU01000001.1"/>
</dbReference>
<keyword evidence="2" id="KW-0813">Transport</keyword>
<evidence type="ECO:0000256" key="2">
    <source>
        <dbReference type="ARBA" id="ARBA00022448"/>
    </source>
</evidence>
<dbReference type="PANTHER" id="PTHR30329:SF21">
    <property type="entry name" value="LIPOPROTEIN YIAD-RELATED"/>
    <property type="match status" value="1"/>
</dbReference>
<evidence type="ECO:0000256" key="1">
    <source>
        <dbReference type="ARBA" id="ARBA00004571"/>
    </source>
</evidence>
<keyword evidence="8 10" id="KW-0472">Membrane</keyword>
<feature type="region of interest" description="Disordered" evidence="11">
    <location>
        <begin position="333"/>
        <end position="359"/>
    </location>
</feature>
<keyword evidence="15" id="KW-1185">Reference proteome</keyword>
<dbReference type="OrthoDB" id="9805566at2"/>
<dbReference type="InterPro" id="IPR027385">
    <property type="entry name" value="Beta-barrel_OMP"/>
</dbReference>
<dbReference type="GO" id="GO:0006811">
    <property type="term" value="P:monoatomic ion transport"/>
    <property type="evidence" value="ECO:0007669"/>
    <property type="project" value="UniProtKB-KW"/>
</dbReference>
<keyword evidence="7" id="KW-0626">Porin</keyword>
<keyword evidence="4" id="KW-0812">Transmembrane</keyword>
<evidence type="ECO:0000313" key="14">
    <source>
        <dbReference type="EMBL" id="TLP40969.1"/>
    </source>
</evidence>
<sequence length="359" mass="38740">MKKIVLSAALCASMMFAANSDYKYEITPMIGGTYSEGNLNFDDQNYANAGLGLGFNLDDSMFDQVELGLLRSFEDVDYDNGSDTGVTRFFTNLVKDYGLNDSTSLYALVGAGVEWFDDEQFNNENGLFANYGVGIKYKISEAMALKADIRHLVSFDGGDNNLLYTVGLAIPFGKKAAPAPEPKPEPKPMDSDNDGVIDANDQCPNSAPGAVVDAKGCEIDTDGDGVVDSKDKCPDTPKGNIVDENGCSLKVDLNINFETDSAVINNSYDSKIKKFADFMKAFPSVKGKIEAHTDSVGSEKYNQQLSEKRAASAVKAIEAYGVEADRLNAIGYGETKPKASNDTAEGRAENRRVEGSIQQ</sequence>
<evidence type="ECO:0000256" key="12">
    <source>
        <dbReference type="SAM" id="SignalP"/>
    </source>
</evidence>
<dbReference type="PRINTS" id="PR01021">
    <property type="entry name" value="OMPADOMAIN"/>
</dbReference>
<evidence type="ECO:0000256" key="9">
    <source>
        <dbReference type="ARBA" id="ARBA00023237"/>
    </source>
</evidence>
<reference evidence="14 15" key="1">
    <citation type="submission" date="2019-05" db="EMBL/GenBank/DDBJ databases">
        <title>Arcobacter sp. nov., isolated from sea sediment.</title>
        <authorList>
            <person name="Kim W."/>
        </authorList>
    </citation>
    <scope>NUCLEOTIDE SEQUENCE [LARGE SCALE GENOMIC DNA]</scope>
    <source>
        <strain evidence="14 15">CAU 1517</strain>
    </source>
</reference>
<comment type="caution">
    <text evidence="14">The sequence shown here is derived from an EMBL/GenBank/DDBJ whole genome shotgun (WGS) entry which is preliminary data.</text>
</comment>
<accession>A0A5R8Y4C7</accession>
<gene>
    <name evidence="14" type="ORF">FDK22_02840</name>
</gene>
<evidence type="ECO:0000256" key="11">
    <source>
        <dbReference type="SAM" id="MobiDB-lite"/>
    </source>
</evidence>
<dbReference type="InterPro" id="IPR003367">
    <property type="entry name" value="Thrombospondin_3-like_rpt"/>
</dbReference>
<proteinExistence type="predicted"/>
<dbReference type="GO" id="GO:0007155">
    <property type="term" value="P:cell adhesion"/>
    <property type="evidence" value="ECO:0007669"/>
    <property type="project" value="InterPro"/>
</dbReference>
<evidence type="ECO:0000313" key="15">
    <source>
        <dbReference type="Proteomes" id="UP000308901"/>
    </source>
</evidence>
<dbReference type="InterPro" id="IPR006664">
    <property type="entry name" value="OMP_bac"/>
</dbReference>
<evidence type="ECO:0000256" key="8">
    <source>
        <dbReference type="ARBA" id="ARBA00023136"/>
    </source>
</evidence>
<keyword evidence="5 12" id="KW-0732">Signal</keyword>
<name>A0A5R8Y4C7_9BACT</name>
<dbReference type="Pfam" id="PF00691">
    <property type="entry name" value="OmpA"/>
    <property type="match status" value="1"/>
</dbReference>
<dbReference type="SUPFAM" id="SSF103088">
    <property type="entry name" value="OmpA-like"/>
    <property type="match status" value="1"/>
</dbReference>
<dbReference type="GO" id="GO:0005509">
    <property type="term" value="F:calcium ion binding"/>
    <property type="evidence" value="ECO:0007669"/>
    <property type="project" value="InterPro"/>
</dbReference>
<feature type="signal peptide" evidence="12">
    <location>
        <begin position="1"/>
        <end position="17"/>
    </location>
</feature>
<dbReference type="GO" id="GO:0046930">
    <property type="term" value="C:pore complex"/>
    <property type="evidence" value="ECO:0007669"/>
    <property type="project" value="UniProtKB-KW"/>
</dbReference>
<evidence type="ECO:0000256" key="10">
    <source>
        <dbReference type="PROSITE-ProRule" id="PRU00473"/>
    </source>
</evidence>
<dbReference type="SUPFAM" id="SSF103647">
    <property type="entry name" value="TSP type-3 repeat"/>
    <property type="match status" value="1"/>
</dbReference>
<dbReference type="InterPro" id="IPR028974">
    <property type="entry name" value="TSP_type-3_rpt"/>
</dbReference>
<dbReference type="Gene3D" id="2.40.160.20">
    <property type="match status" value="1"/>
</dbReference>
<organism evidence="14 15">
    <name type="scientific">Arcobacter arenosus</name>
    <dbReference type="NCBI Taxonomy" id="2576037"/>
    <lineage>
        <taxon>Bacteria</taxon>
        <taxon>Pseudomonadati</taxon>
        <taxon>Campylobacterota</taxon>
        <taxon>Epsilonproteobacteria</taxon>
        <taxon>Campylobacterales</taxon>
        <taxon>Arcobacteraceae</taxon>
        <taxon>Arcobacter</taxon>
    </lineage>
</organism>
<feature type="compositionally biased region" description="Basic and acidic residues" evidence="11">
    <location>
        <begin position="335"/>
        <end position="359"/>
    </location>
</feature>
<dbReference type="GO" id="GO:0009279">
    <property type="term" value="C:cell outer membrane"/>
    <property type="evidence" value="ECO:0007669"/>
    <property type="project" value="UniProtKB-SubCell"/>
</dbReference>
<keyword evidence="3" id="KW-1134">Transmembrane beta strand</keyword>
<keyword evidence="6" id="KW-0406">Ion transport</keyword>
<evidence type="ECO:0000256" key="5">
    <source>
        <dbReference type="ARBA" id="ARBA00022729"/>
    </source>
</evidence>
<dbReference type="GO" id="GO:0015288">
    <property type="term" value="F:porin activity"/>
    <property type="evidence" value="ECO:0007669"/>
    <property type="project" value="UniProtKB-KW"/>
</dbReference>
<dbReference type="Gene3D" id="3.30.1330.60">
    <property type="entry name" value="OmpA-like domain"/>
    <property type="match status" value="1"/>
</dbReference>
<dbReference type="EMBL" id="VANU01000001">
    <property type="protein sequence ID" value="TLP40969.1"/>
    <property type="molecule type" value="Genomic_DNA"/>
</dbReference>
<dbReference type="Pfam" id="PF02412">
    <property type="entry name" value="TSP_3"/>
    <property type="match status" value="2"/>
</dbReference>
<dbReference type="InterPro" id="IPR036737">
    <property type="entry name" value="OmpA-like_sf"/>
</dbReference>
<dbReference type="InterPro" id="IPR050330">
    <property type="entry name" value="Bact_OuterMem_StrucFunc"/>
</dbReference>
<dbReference type="AlphaFoldDB" id="A0A5R8Y4C7"/>
<feature type="domain" description="OmpA-like" evidence="13">
    <location>
        <begin position="244"/>
        <end position="359"/>
    </location>
</feature>
<dbReference type="Pfam" id="PF13505">
    <property type="entry name" value="OMP_b-brl"/>
    <property type="match status" value="1"/>
</dbReference>
<dbReference type="Proteomes" id="UP000308901">
    <property type="component" value="Unassembled WGS sequence"/>
</dbReference>
<evidence type="ECO:0000256" key="4">
    <source>
        <dbReference type="ARBA" id="ARBA00022692"/>
    </source>
</evidence>
<dbReference type="PROSITE" id="PS51123">
    <property type="entry name" value="OMPA_2"/>
    <property type="match status" value="1"/>
</dbReference>
<protein>
    <submittedName>
        <fullName evidence="14">OmpA family protein</fullName>
    </submittedName>
</protein>
<evidence type="ECO:0000256" key="3">
    <source>
        <dbReference type="ARBA" id="ARBA00022452"/>
    </source>
</evidence>
<dbReference type="SUPFAM" id="SSF56925">
    <property type="entry name" value="OMPA-like"/>
    <property type="match status" value="1"/>
</dbReference>
<feature type="chain" id="PRO_5024415628" evidence="12">
    <location>
        <begin position="18"/>
        <end position="359"/>
    </location>
</feature>
<dbReference type="PANTHER" id="PTHR30329">
    <property type="entry name" value="STATOR ELEMENT OF FLAGELLAR MOTOR COMPLEX"/>
    <property type="match status" value="1"/>
</dbReference>
<evidence type="ECO:0000256" key="6">
    <source>
        <dbReference type="ARBA" id="ARBA00023065"/>
    </source>
</evidence>
<dbReference type="InterPro" id="IPR006665">
    <property type="entry name" value="OmpA-like"/>
</dbReference>
<evidence type="ECO:0000256" key="7">
    <source>
        <dbReference type="ARBA" id="ARBA00023114"/>
    </source>
</evidence>
<keyword evidence="9" id="KW-0998">Cell outer membrane</keyword>
<comment type="subcellular location">
    <subcellularLocation>
        <location evidence="1">Cell outer membrane</location>
        <topology evidence="1">Multi-pass membrane protein</topology>
    </subcellularLocation>
</comment>
<dbReference type="CDD" id="cd07185">
    <property type="entry name" value="OmpA_C-like"/>
    <property type="match status" value="1"/>
</dbReference>
<dbReference type="InterPro" id="IPR011250">
    <property type="entry name" value="OMP/PagP_B-barrel"/>
</dbReference>